<name>A0A7Y3V7I7_CLOCO</name>
<sequence>MERFVNFYTIYCEPLDLESYSTSQENTNKNFIRKLKTNLNEKDYLFKKHKTDENFSVAIQIDEIDNDYIFGIIGKLDDLENKALVRARNKDNILKTGSISTLGKYIENFTYFYIRFSDLCCAVLNNNSAPSFTRYIKLLLKDELSLMNYFKNINVIPRYENNICNKISRFVDLLEINFCFDNESSLSNDILNINDIYKKANNSIQKTKVSLTLKNDIPNKKDFINSISEYENFGDFCDFKIKGIDEYGAEQCADIIQKTLTKKIFIDIDDSVLKNDTNHDKIKKELELALSTI</sequence>
<evidence type="ECO:0000313" key="2">
    <source>
        <dbReference type="Proteomes" id="UP000528432"/>
    </source>
</evidence>
<dbReference type="EMBL" id="JABFIF010000001">
    <property type="protein sequence ID" value="NOH14831.1"/>
    <property type="molecule type" value="Genomic_DNA"/>
</dbReference>
<dbReference type="Proteomes" id="UP000528432">
    <property type="component" value="Unassembled WGS sequence"/>
</dbReference>
<gene>
    <name evidence="1" type="ORF">HMJ28_00245</name>
</gene>
<organism evidence="1 2">
    <name type="scientific">Clostridium cochlearium</name>
    <dbReference type="NCBI Taxonomy" id="1494"/>
    <lineage>
        <taxon>Bacteria</taxon>
        <taxon>Bacillati</taxon>
        <taxon>Bacillota</taxon>
        <taxon>Clostridia</taxon>
        <taxon>Eubacteriales</taxon>
        <taxon>Clostridiaceae</taxon>
        <taxon>Clostridium</taxon>
    </lineage>
</organism>
<dbReference type="RefSeq" id="WP_171302581.1">
    <property type="nucleotide sequence ID" value="NZ_JABFIF010000001.1"/>
</dbReference>
<evidence type="ECO:0000313" key="1">
    <source>
        <dbReference type="EMBL" id="NOH14831.1"/>
    </source>
</evidence>
<proteinExistence type="predicted"/>
<accession>A0A7Y3V7I7</accession>
<reference evidence="1 2" key="1">
    <citation type="submission" date="2020-05" db="EMBL/GenBank/DDBJ databases">
        <title>Draft genome sequence of Clostridium cochlearium strain AGROS13 isolated from a sheep dairy farm in New Zealand.</title>
        <authorList>
            <person name="Gupta T.B."/>
            <person name="Jauregui R."/>
            <person name="Risson A.N."/>
            <person name="Brightwell G."/>
            <person name="Maclean P."/>
        </authorList>
    </citation>
    <scope>NUCLEOTIDE SEQUENCE [LARGE SCALE GENOMIC DNA]</scope>
    <source>
        <strain evidence="1 2">AGROS13</strain>
    </source>
</reference>
<comment type="caution">
    <text evidence="1">The sequence shown here is derived from an EMBL/GenBank/DDBJ whole genome shotgun (WGS) entry which is preliminary data.</text>
</comment>
<protein>
    <submittedName>
        <fullName evidence="1">Uncharacterized protein</fullName>
    </submittedName>
</protein>
<dbReference type="AlphaFoldDB" id="A0A7Y3V7I7"/>